<dbReference type="GO" id="GO:0002181">
    <property type="term" value="P:cytoplasmic translation"/>
    <property type="evidence" value="ECO:0007669"/>
    <property type="project" value="TreeGrafter"/>
</dbReference>
<gene>
    <name evidence="6" type="ORF">CcaverHIS019_0504200</name>
</gene>
<dbReference type="InterPro" id="IPR056366">
    <property type="entry name" value="Ribosomal_eL24"/>
</dbReference>
<comment type="similarity">
    <text evidence="1">Belongs to the eukaryotic ribosomal protein eL24 family.</text>
</comment>
<dbReference type="GO" id="GO:0003735">
    <property type="term" value="F:structural constituent of ribosome"/>
    <property type="evidence" value="ECO:0007669"/>
    <property type="project" value="InterPro"/>
</dbReference>
<accession>A0AA48QX16</accession>
<dbReference type="GO" id="GO:0003729">
    <property type="term" value="F:mRNA binding"/>
    <property type="evidence" value="ECO:0007669"/>
    <property type="project" value="TreeGrafter"/>
</dbReference>
<dbReference type="InterPro" id="IPR038630">
    <property type="entry name" value="L24e/L24_sf"/>
</dbReference>
<dbReference type="SUPFAM" id="SSF57716">
    <property type="entry name" value="Glucocorticoid receptor-like (DNA-binding domain)"/>
    <property type="match status" value="1"/>
</dbReference>
<dbReference type="InterPro" id="IPR000988">
    <property type="entry name" value="Ribosomal_eL24-rel_N"/>
</dbReference>
<sequence>MSNNVSQASLLGLKAITAEHAERFEKEGRTATRGAARPKAVEKIKDPFLRSSPGLVKRLAREARNDARRRHFDNDGPSDEQRRAILEAKALKYDALKRGDLSGFTERELAEANIDFTGNDEWSDHSSDVDESAMAPKRWSDGEVDTLDDMDRVEIASKVHHMPKSNGDQNYFPVYEPDPEELKKKYMEAEAAARAHHYDSTKEVRVRGAGAYQFSLDEEKRAEQMASLDAERLATERAQGEAKQRGGFSAARQAYSNRIEARRERVEAKRAKLLGGPEKLVDLRRKQREEEATKLLDDFETELRRSQSPQTIKMRVDRCDFSGYKVYPSRGKVYVRGDSKTFRFSGSKSESLFLQRKNPRKIAWTQVYRRMHKKGITEEVAKKRSRKNVKRGVVGADLASILAKRTAKPEVRQAARQAAITKAKAAKKEKETKKAARPQTAGHAKVSKQAAKGFAQKVGR</sequence>
<dbReference type="FunFam" id="2.30.170.20:FF:000002">
    <property type="entry name" value="60S ribosomal protein L24"/>
    <property type="match status" value="1"/>
</dbReference>
<reference evidence="6" key="1">
    <citation type="journal article" date="2023" name="BMC Genomics">
        <title>Chromosome-level genome assemblies of Cutaneotrichosporon spp. (Trichosporonales, Basidiomycota) reveal imbalanced evolution between nucleotide sequences and chromosome synteny.</title>
        <authorList>
            <person name="Kobayashi Y."/>
            <person name="Kayamori A."/>
            <person name="Aoki K."/>
            <person name="Shiwa Y."/>
            <person name="Matsutani M."/>
            <person name="Fujita N."/>
            <person name="Sugita T."/>
            <person name="Iwasaki W."/>
            <person name="Tanaka N."/>
            <person name="Takashima M."/>
        </authorList>
    </citation>
    <scope>NUCLEOTIDE SEQUENCE</scope>
    <source>
        <strain evidence="6">HIS019</strain>
    </source>
</reference>
<dbReference type="EMBL" id="AP028216">
    <property type="protein sequence ID" value="BEI92792.1"/>
    <property type="molecule type" value="Genomic_DNA"/>
</dbReference>
<feature type="region of interest" description="Disordered" evidence="4">
    <location>
        <begin position="24"/>
        <end position="47"/>
    </location>
</feature>
<keyword evidence="2" id="KW-0689">Ribosomal protein</keyword>
<dbReference type="GO" id="GO:0022625">
    <property type="term" value="C:cytosolic large ribosomal subunit"/>
    <property type="evidence" value="ECO:0007669"/>
    <property type="project" value="TreeGrafter"/>
</dbReference>
<keyword evidence="3" id="KW-0687">Ribonucleoprotein</keyword>
<proteinExistence type="inferred from homology"/>
<dbReference type="CDD" id="cd00472">
    <property type="entry name" value="Ribosomal_L24e_L24"/>
    <property type="match status" value="1"/>
</dbReference>
<evidence type="ECO:0000256" key="4">
    <source>
        <dbReference type="SAM" id="MobiDB-lite"/>
    </source>
</evidence>
<feature type="domain" description="Large ribosomal subunit protein eL24-related N-terminal" evidence="5">
    <location>
        <begin position="314"/>
        <end position="379"/>
    </location>
</feature>
<protein>
    <recommendedName>
        <fullName evidence="5">Large ribosomal subunit protein eL24-related N-terminal domain-containing protein</fullName>
    </recommendedName>
</protein>
<name>A0AA48QX16_9TREE</name>
<evidence type="ECO:0000256" key="2">
    <source>
        <dbReference type="ARBA" id="ARBA00022980"/>
    </source>
</evidence>
<dbReference type="PANTHER" id="PTHR10792">
    <property type="entry name" value="60S RIBOSOMAL PROTEIN L24"/>
    <property type="match status" value="1"/>
</dbReference>
<dbReference type="KEGG" id="ccac:CcaHIS019_0504200"/>
<dbReference type="Pfam" id="PF01246">
    <property type="entry name" value="Ribosomal_L24e"/>
    <property type="match status" value="1"/>
</dbReference>
<evidence type="ECO:0000256" key="1">
    <source>
        <dbReference type="ARBA" id="ARBA00005647"/>
    </source>
</evidence>
<evidence type="ECO:0000256" key="3">
    <source>
        <dbReference type="ARBA" id="ARBA00023274"/>
    </source>
</evidence>
<feature type="region of interest" description="Disordered" evidence="4">
    <location>
        <begin position="117"/>
        <end position="143"/>
    </location>
</feature>
<dbReference type="AlphaFoldDB" id="A0AA48QX16"/>
<evidence type="ECO:0000313" key="7">
    <source>
        <dbReference type="Proteomes" id="UP001233271"/>
    </source>
</evidence>
<feature type="compositionally biased region" description="Low complexity" evidence="4">
    <location>
        <begin position="414"/>
        <end position="423"/>
    </location>
</feature>
<feature type="region of interest" description="Disordered" evidence="4">
    <location>
        <begin position="407"/>
        <end position="460"/>
    </location>
</feature>
<evidence type="ECO:0000313" key="6">
    <source>
        <dbReference type="EMBL" id="BEI92792.1"/>
    </source>
</evidence>
<dbReference type="Gene3D" id="2.30.170.20">
    <property type="entry name" value="Ribosomal protein L24e"/>
    <property type="match status" value="1"/>
</dbReference>
<dbReference type="PANTHER" id="PTHR10792:SF1">
    <property type="entry name" value="RIBOSOMAL PROTEIN L24"/>
    <property type="match status" value="1"/>
</dbReference>
<dbReference type="Gene3D" id="6.10.250.1270">
    <property type="match status" value="1"/>
</dbReference>
<organism evidence="6 7">
    <name type="scientific">Cutaneotrichosporon cavernicola</name>
    <dbReference type="NCBI Taxonomy" id="279322"/>
    <lineage>
        <taxon>Eukaryota</taxon>
        <taxon>Fungi</taxon>
        <taxon>Dikarya</taxon>
        <taxon>Basidiomycota</taxon>
        <taxon>Agaricomycotina</taxon>
        <taxon>Tremellomycetes</taxon>
        <taxon>Trichosporonales</taxon>
        <taxon>Trichosporonaceae</taxon>
        <taxon>Cutaneotrichosporon</taxon>
    </lineage>
</organism>
<dbReference type="RefSeq" id="XP_060458057.1">
    <property type="nucleotide sequence ID" value="XM_060601577.1"/>
</dbReference>
<dbReference type="Pfam" id="PF13300">
    <property type="entry name" value="DUF4078"/>
    <property type="match status" value="1"/>
</dbReference>
<evidence type="ECO:0000259" key="5">
    <source>
        <dbReference type="Pfam" id="PF01246"/>
    </source>
</evidence>
<keyword evidence="7" id="KW-1185">Reference proteome</keyword>
<dbReference type="GeneID" id="85496662"/>
<dbReference type="Proteomes" id="UP001233271">
    <property type="component" value="Chromosome 5"/>
</dbReference>